<evidence type="ECO:0000313" key="3">
    <source>
        <dbReference type="Proteomes" id="UP001151760"/>
    </source>
</evidence>
<proteinExistence type="predicted"/>
<comment type="caution">
    <text evidence="2">The sequence shown here is derived from an EMBL/GenBank/DDBJ whole genome shotgun (WGS) entry which is preliminary data.</text>
</comment>
<evidence type="ECO:0000256" key="1">
    <source>
        <dbReference type="SAM" id="MobiDB-lite"/>
    </source>
</evidence>
<gene>
    <name evidence="2" type="ORF">Tco_0974820</name>
</gene>
<organism evidence="2 3">
    <name type="scientific">Tanacetum coccineum</name>
    <dbReference type="NCBI Taxonomy" id="301880"/>
    <lineage>
        <taxon>Eukaryota</taxon>
        <taxon>Viridiplantae</taxon>
        <taxon>Streptophyta</taxon>
        <taxon>Embryophyta</taxon>
        <taxon>Tracheophyta</taxon>
        <taxon>Spermatophyta</taxon>
        <taxon>Magnoliopsida</taxon>
        <taxon>eudicotyledons</taxon>
        <taxon>Gunneridae</taxon>
        <taxon>Pentapetalae</taxon>
        <taxon>asterids</taxon>
        <taxon>campanulids</taxon>
        <taxon>Asterales</taxon>
        <taxon>Asteraceae</taxon>
        <taxon>Asteroideae</taxon>
        <taxon>Anthemideae</taxon>
        <taxon>Anthemidinae</taxon>
        <taxon>Tanacetum</taxon>
    </lineage>
</organism>
<feature type="region of interest" description="Disordered" evidence="1">
    <location>
        <begin position="1"/>
        <end position="76"/>
    </location>
</feature>
<name>A0ABQ5ECQ1_9ASTR</name>
<feature type="compositionally biased region" description="Basic and acidic residues" evidence="1">
    <location>
        <begin position="52"/>
        <end position="62"/>
    </location>
</feature>
<reference evidence="2" key="1">
    <citation type="journal article" date="2022" name="Int. J. Mol. Sci.">
        <title>Draft Genome of Tanacetum Coccineum: Genomic Comparison of Closely Related Tanacetum-Family Plants.</title>
        <authorList>
            <person name="Yamashiro T."/>
            <person name="Shiraishi A."/>
            <person name="Nakayama K."/>
            <person name="Satake H."/>
        </authorList>
    </citation>
    <scope>NUCLEOTIDE SEQUENCE</scope>
</reference>
<protein>
    <submittedName>
        <fullName evidence="2">Uncharacterized protein</fullName>
    </submittedName>
</protein>
<keyword evidence="3" id="KW-1185">Reference proteome</keyword>
<feature type="compositionally biased region" description="Acidic residues" evidence="1">
    <location>
        <begin position="26"/>
        <end position="39"/>
    </location>
</feature>
<accession>A0ABQ5ECQ1</accession>
<feature type="compositionally biased region" description="Basic and acidic residues" evidence="1">
    <location>
        <begin position="11"/>
        <end position="25"/>
    </location>
</feature>
<dbReference type="EMBL" id="BQNB010016173">
    <property type="protein sequence ID" value="GJT48663.1"/>
    <property type="molecule type" value="Genomic_DNA"/>
</dbReference>
<sequence>MPPRKNMTLNEIHEQELEDRFRGTDDEQSENPFGEDDDSSSDKQSGRRQRRNQREDNKRWESGMRVNIPDFALGFN</sequence>
<dbReference type="Proteomes" id="UP001151760">
    <property type="component" value="Unassembled WGS sequence"/>
</dbReference>
<reference evidence="2" key="2">
    <citation type="submission" date="2022-01" db="EMBL/GenBank/DDBJ databases">
        <authorList>
            <person name="Yamashiro T."/>
            <person name="Shiraishi A."/>
            <person name="Satake H."/>
            <person name="Nakayama K."/>
        </authorList>
    </citation>
    <scope>NUCLEOTIDE SEQUENCE</scope>
</reference>
<evidence type="ECO:0000313" key="2">
    <source>
        <dbReference type="EMBL" id="GJT48663.1"/>
    </source>
</evidence>